<dbReference type="PANTHER" id="PTHR30413:SF8">
    <property type="entry name" value="TRANSPORT PERMEASE PROTEIN"/>
    <property type="match status" value="1"/>
</dbReference>
<proteinExistence type="inferred from homology"/>
<dbReference type="InterPro" id="IPR047817">
    <property type="entry name" value="ABC2_TM_bact-type"/>
</dbReference>
<evidence type="ECO:0000256" key="5">
    <source>
        <dbReference type="ARBA" id="ARBA00022519"/>
    </source>
</evidence>
<feature type="transmembrane region" description="Helical" evidence="9">
    <location>
        <begin position="80"/>
        <end position="99"/>
    </location>
</feature>
<dbReference type="PANTHER" id="PTHR30413">
    <property type="entry name" value="INNER MEMBRANE TRANSPORT PERMEASE"/>
    <property type="match status" value="1"/>
</dbReference>
<keyword evidence="7 9" id="KW-1133">Transmembrane helix</keyword>
<dbReference type="PROSITE" id="PS51012">
    <property type="entry name" value="ABC_TM2"/>
    <property type="match status" value="1"/>
</dbReference>
<evidence type="ECO:0000256" key="6">
    <source>
        <dbReference type="ARBA" id="ARBA00022692"/>
    </source>
</evidence>
<comment type="caution">
    <text evidence="11">The sequence shown here is derived from an EMBL/GenBank/DDBJ whole genome shotgun (WGS) entry which is preliminary data.</text>
</comment>
<evidence type="ECO:0000256" key="4">
    <source>
        <dbReference type="ARBA" id="ARBA00022475"/>
    </source>
</evidence>
<evidence type="ECO:0000256" key="1">
    <source>
        <dbReference type="ARBA" id="ARBA00004429"/>
    </source>
</evidence>
<feature type="domain" description="ABC transmembrane type-2" evidence="10">
    <location>
        <begin position="47"/>
        <end position="267"/>
    </location>
</feature>
<evidence type="ECO:0000256" key="8">
    <source>
        <dbReference type="ARBA" id="ARBA00023136"/>
    </source>
</evidence>
<evidence type="ECO:0000256" key="3">
    <source>
        <dbReference type="ARBA" id="ARBA00022448"/>
    </source>
</evidence>
<keyword evidence="3 9" id="KW-0813">Transport</keyword>
<gene>
    <name evidence="11" type="ORF">QQX02_12575</name>
</gene>
<keyword evidence="4 9" id="KW-1003">Cell membrane</keyword>
<sequence length="275" mass="30190">MTTAKRTVITPPTGIGMPPFRELWGAREVFWRFGTRDIVLRYRQTVVGIAWVIIQPLVAAGLFSIVFGQVADLPSQGVPYLVFSFAGVLAWNLFEGVISRSSASLVANQSLVSKVFFPRMLVPLSTVLSVLLDFAVACVLLAILLIVFGVAPGWGLLLLPVWLLAAVMIALGVGLAASAMMVKYRDVGYVLPWFTQVLFFATPVAYSLEAVPADLAWLFQINPLTWLMECFRWSILDLYAPPVWQMFGVVGVGLVVLVAGTMVFQKMERGFADVI</sequence>
<keyword evidence="5" id="KW-0997">Cell inner membrane</keyword>
<evidence type="ECO:0000259" key="10">
    <source>
        <dbReference type="PROSITE" id="PS51012"/>
    </source>
</evidence>
<feature type="transmembrane region" description="Helical" evidence="9">
    <location>
        <begin position="46"/>
        <end position="68"/>
    </location>
</feature>
<evidence type="ECO:0000313" key="12">
    <source>
        <dbReference type="Proteomes" id="UP001172708"/>
    </source>
</evidence>
<feature type="transmembrane region" description="Helical" evidence="9">
    <location>
        <begin position="120"/>
        <end position="148"/>
    </location>
</feature>
<evidence type="ECO:0000313" key="11">
    <source>
        <dbReference type="EMBL" id="MDN4481757.1"/>
    </source>
</evidence>
<evidence type="ECO:0000256" key="9">
    <source>
        <dbReference type="RuleBase" id="RU361157"/>
    </source>
</evidence>
<feature type="transmembrane region" description="Helical" evidence="9">
    <location>
        <begin position="189"/>
        <end position="208"/>
    </location>
</feature>
<keyword evidence="12" id="KW-1185">Reference proteome</keyword>
<comment type="similarity">
    <text evidence="2 9">Belongs to the ABC-2 integral membrane protein family.</text>
</comment>
<evidence type="ECO:0000256" key="2">
    <source>
        <dbReference type="ARBA" id="ARBA00007783"/>
    </source>
</evidence>
<feature type="transmembrane region" description="Helical" evidence="9">
    <location>
        <begin position="243"/>
        <end position="264"/>
    </location>
</feature>
<dbReference type="Proteomes" id="UP001172708">
    <property type="component" value="Unassembled WGS sequence"/>
</dbReference>
<dbReference type="Pfam" id="PF01061">
    <property type="entry name" value="ABC2_membrane"/>
    <property type="match status" value="1"/>
</dbReference>
<protein>
    <recommendedName>
        <fullName evidence="9">Transport permease protein</fullName>
    </recommendedName>
</protein>
<dbReference type="EMBL" id="JAUHQA010000001">
    <property type="protein sequence ID" value="MDN4481757.1"/>
    <property type="molecule type" value="Genomic_DNA"/>
</dbReference>
<organism evidence="11 12">
    <name type="scientific">Demequina muriae</name>
    <dbReference type="NCBI Taxonomy" id="3051664"/>
    <lineage>
        <taxon>Bacteria</taxon>
        <taxon>Bacillati</taxon>
        <taxon>Actinomycetota</taxon>
        <taxon>Actinomycetes</taxon>
        <taxon>Micrococcales</taxon>
        <taxon>Demequinaceae</taxon>
        <taxon>Demequina</taxon>
    </lineage>
</organism>
<feature type="transmembrane region" description="Helical" evidence="9">
    <location>
        <begin position="154"/>
        <end position="177"/>
    </location>
</feature>
<name>A0ABT8GK04_9MICO</name>
<reference evidence="11" key="1">
    <citation type="submission" date="2023-06" db="EMBL/GenBank/DDBJ databases">
        <title>Egi l300058.</title>
        <authorList>
            <person name="Gao L."/>
            <person name="Fang B.-Z."/>
            <person name="Li W.-J."/>
        </authorList>
    </citation>
    <scope>NUCLEOTIDE SEQUENCE</scope>
    <source>
        <strain evidence="11">EGI L300058</strain>
    </source>
</reference>
<dbReference type="RefSeq" id="WP_301143497.1">
    <property type="nucleotide sequence ID" value="NZ_JAUHQA010000001.1"/>
</dbReference>
<dbReference type="InterPro" id="IPR013525">
    <property type="entry name" value="ABC2_TM"/>
</dbReference>
<accession>A0ABT8GK04</accession>
<evidence type="ECO:0000256" key="7">
    <source>
        <dbReference type="ARBA" id="ARBA00022989"/>
    </source>
</evidence>
<comment type="subcellular location">
    <subcellularLocation>
        <location evidence="1">Cell inner membrane</location>
        <topology evidence="1">Multi-pass membrane protein</topology>
    </subcellularLocation>
    <subcellularLocation>
        <location evidence="9">Cell membrane</location>
        <topology evidence="9">Multi-pass membrane protein</topology>
    </subcellularLocation>
</comment>
<keyword evidence="6 9" id="KW-0812">Transmembrane</keyword>
<keyword evidence="8 9" id="KW-0472">Membrane</keyword>